<evidence type="ECO:0000313" key="3">
    <source>
        <dbReference type="EMBL" id="CAG8651357.1"/>
    </source>
</evidence>
<dbReference type="Proteomes" id="UP000789342">
    <property type="component" value="Unassembled WGS sequence"/>
</dbReference>
<dbReference type="Pfam" id="PF22065">
    <property type="entry name" value="Cep192_D7"/>
    <property type="match status" value="1"/>
</dbReference>
<comment type="caution">
    <text evidence="3">The sequence shown here is derived from an EMBL/GenBank/DDBJ whole genome shotgun (WGS) entry which is preliminary data.</text>
</comment>
<accession>A0A9N9H602</accession>
<dbReference type="EMBL" id="CAJVPV010010446">
    <property type="protein sequence ID" value="CAG8651357.1"/>
    <property type="molecule type" value="Genomic_DNA"/>
</dbReference>
<keyword evidence="4" id="KW-1185">Reference proteome</keyword>
<evidence type="ECO:0000256" key="1">
    <source>
        <dbReference type="SAM" id="MobiDB-lite"/>
    </source>
</evidence>
<gene>
    <name evidence="3" type="ORF">AMORRO_LOCUS9981</name>
</gene>
<feature type="compositionally biased region" description="Polar residues" evidence="1">
    <location>
        <begin position="35"/>
        <end position="53"/>
    </location>
</feature>
<reference evidence="3" key="1">
    <citation type="submission" date="2021-06" db="EMBL/GenBank/DDBJ databases">
        <authorList>
            <person name="Kallberg Y."/>
            <person name="Tangrot J."/>
            <person name="Rosling A."/>
        </authorList>
    </citation>
    <scope>NUCLEOTIDE SEQUENCE</scope>
    <source>
        <strain evidence="3">CL551</strain>
    </source>
</reference>
<feature type="compositionally biased region" description="Polar residues" evidence="1">
    <location>
        <begin position="126"/>
        <end position="140"/>
    </location>
</feature>
<dbReference type="InterPro" id="IPR054087">
    <property type="entry name" value="Cep192-like_D7"/>
</dbReference>
<feature type="compositionally biased region" description="Polar residues" evidence="1">
    <location>
        <begin position="99"/>
        <end position="119"/>
    </location>
</feature>
<evidence type="ECO:0000259" key="2">
    <source>
        <dbReference type="Pfam" id="PF22065"/>
    </source>
</evidence>
<dbReference type="InterPro" id="IPR013783">
    <property type="entry name" value="Ig-like_fold"/>
</dbReference>
<proteinExistence type="predicted"/>
<dbReference type="Gene3D" id="2.60.40.10">
    <property type="entry name" value="Immunoglobulins"/>
    <property type="match status" value="2"/>
</dbReference>
<sequence length="455" mass="49373">MSLDMVQQVDNSFDANGFFHPVLADLPTIMESDELQSSNPGALVSSPTDSVRQNPLDLENRAVTEKNISTASSHNHTFMVTRPDTPDTDKTAVDPGNGTVDSPSALSPSQGDSRPTTPISGKVSRRSSASQLNANRSQTPDLIKRVSRSKNRGSPTPGGSRTPSRSRSNTPDGDRSRLKASQNFLNDPNYEMKPLRENLTSSNFIHLGLSGEINFPSANVREITIGVFHVFNPTDNAINWSLVSASRPMFRRLGTATNAAQKVEDEIFVVTKPRGFLRPKHADRVDVKFRPLGVGTYSQTYVLEGTIDGSTTAAVDAVSMKFQGISTENTFSSLLQKHRAPAKEIKFEVDETTIKIPPTRVSKQRSMGIKIINVAKETIRLTCKCETTTGPGGKFVLSLPMNSVVVKPEGYSIIPVRFQPRASGEVKGVVTINGPGKAEVKVDVIAKGILDNQTI</sequence>
<dbReference type="AlphaFoldDB" id="A0A9N9H602"/>
<dbReference type="OrthoDB" id="2373707at2759"/>
<feature type="compositionally biased region" description="Polar residues" evidence="1">
    <location>
        <begin position="66"/>
        <end position="78"/>
    </location>
</feature>
<name>A0A9N9H602_9GLOM</name>
<feature type="domain" description="Cep192-like" evidence="2">
    <location>
        <begin position="212"/>
        <end position="304"/>
    </location>
</feature>
<organism evidence="3 4">
    <name type="scientific">Acaulospora morrowiae</name>
    <dbReference type="NCBI Taxonomy" id="94023"/>
    <lineage>
        <taxon>Eukaryota</taxon>
        <taxon>Fungi</taxon>
        <taxon>Fungi incertae sedis</taxon>
        <taxon>Mucoromycota</taxon>
        <taxon>Glomeromycotina</taxon>
        <taxon>Glomeromycetes</taxon>
        <taxon>Diversisporales</taxon>
        <taxon>Acaulosporaceae</taxon>
        <taxon>Acaulospora</taxon>
    </lineage>
</organism>
<protein>
    <submittedName>
        <fullName evidence="3">7928_t:CDS:1</fullName>
    </submittedName>
</protein>
<evidence type="ECO:0000313" key="4">
    <source>
        <dbReference type="Proteomes" id="UP000789342"/>
    </source>
</evidence>
<feature type="compositionally biased region" description="Low complexity" evidence="1">
    <location>
        <begin position="152"/>
        <end position="171"/>
    </location>
</feature>
<feature type="region of interest" description="Disordered" evidence="1">
    <location>
        <begin position="34"/>
        <end position="54"/>
    </location>
</feature>
<feature type="region of interest" description="Disordered" evidence="1">
    <location>
        <begin position="66"/>
        <end position="189"/>
    </location>
</feature>